<keyword evidence="2" id="KW-0808">Transferase</keyword>
<name>A0ABQ1ZSC8_9BACL</name>
<dbReference type="InterPro" id="IPR029063">
    <property type="entry name" value="SAM-dependent_MTases_sf"/>
</dbReference>
<gene>
    <name evidence="2" type="ORF">GCM10007362_16250</name>
</gene>
<dbReference type="PANTHER" id="PTHR35276">
    <property type="entry name" value="S-ADENOSYL-L-METHIONINE-DEPENDENT METHYLTRANSFERASES SUPERFAMILY PROTEIN"/>
    <property type="match status" value="1"/>
</dbReference>
<dbReference type="EMBL" id="BMDD01000002">
    <property type="protein sequence ID" value="GGH75320.1"/>
    <property type="molecule type" value="Genomic_DNA"/>
</dbReference>
<keyword evidence="3" id="KW-1185">Reference proteome</keyword>
<dbReference type="CDD" id="cd02440">
    <property type="entry name" value="AdoMet_MTases"/>
    <property type="match status" value="1"/>
</dbReference>
<accession>A0ABQ1ZSC8</accession>
<keyword evidence="1" id="KW-0175">Coiled coil</keyword>
<dbReference type="RefSeq" id="WP_172242037.1">
    <property type="nucleotide sequence ID" value="NZ_BMDD01000002.1"/>
</dbReference>
<evidence type="ECO:0000313" key="2">
    <source>
        <dbReference type="EMBL" id="GGH75320.1"/>
    </source>
</evidence>
<evidence type="ECO:0000256" key="1">
    <source>
        <dbReference type="SAM" id="Coils"/>
    </source>
</evidence>
<comment type="caution">
    <text evidence="2">The sequence shown here is derived from an EMBL/GenBank/DDBJ whole genome shotgun (WGS) entry which is preliminary data.</text>
</comment>
<sequence>MGFVSVLNFAQQLIQKRLQPGEIAIDATVGTGADTLYLARTVGARGTVYGFDIQQAALDQARARLEKEREAGKRLAATELVLRSHSEMAEILPAEQQGKIGAVMFNLGYLPGAEDLSVMTVPASTLPALHAALSLLRPKGILTAILYPGHEGGGAEASAVERWAGELPVTTARVILYRQPQRPDAPYLIAVEKI</sequence>
<dbReference type="GO" id="GO:0032259">
    <property type="term" value="P:methylation"/>
    <property type="evidence" value="ECO:0007669"/>
    <property type="project" value="UniProtKB-KW"/>
</dbReference>
<feature type="coiled-coil region" evidence="1">
    <location>
        <begin position="51"/>
        <end position="78"/>
    </location>
</feature>
<evidence type="ECO:0000313" key="3">
    <source>
        <dbReference type="Proteomes" id="UP000605427"/>
    </source>
</evidence>
<proteinExistence type="predicted"/>
<keyword evidence="2" id="KW-0489">Methyltransferase</keyword>
<dbReference type="Pfam" id="PF06962">
    <property type="entry name" value="rRNA_methylase"/>
    <property type="match status" value="1"/>
</dbReference>
<reference evidence="3" key="1">
    <citation type="journal article" date="2019" name="Int. J. Syst. Evol. Microbiol.">
        <title>The Global Catalogue of Microorganisms (GCM) 10K type strain sequencing project: providing services to taxonomists for standard genome sequencing and annotation.</title>
        <authorList>
            <consortium name="The Broad Institute Genomics Platform"/>
            <consortium name="The Broad Institute Genome Sequencing Center for Infectious Disease"/>
            <person name="Wu L."/>
            <person name="Ma J."/>
        </authorList>
    </citation>
    <scope>NUCLEOTIDE SEQUENCE [LARGE SCALE GENOMIC DNA]</scope>
    <source>
        <strain evidence="3">CCM 8702</strain>
    </source>
</reference>
<dbReference type="InterPro" id="IPR010719">
    <property type="entry name" value="MnmM_MeTrfase"/>
</dbReference>
<dbReference type="PANTHER" id="PTHR35276:SF1">
    <property type="entry name" value="TRNA (MNM(5)S(2)U34)-METHYLTRANSFERASE, CHLOROPLASTIC"/>
    <property type="match status" value="1"/>
</dbReference>
<dbReference type="SUPFAM" id="SSF53335">
    <property type="entry name" value="S-adenosyl-L-methionine-dependent methyltransferases"/>
    <property type="match status" value="1"/>
</dbReference>
<dbReference type="Proteomes" id="UP000605427">
    <property type="component" value="Unassembled WGS sequence"/>
</dbReference>
<protein>
    <submittedName>
        <fullName evidence="2">SAM-dependent methyltransferase</fullName>
    </submittedName>
</protein>
<organism evidence="2 3">
    <name type="scientific">Saccharibacillus endophyticus</name>
    <dbReference type="NCBI Taxonomy" id="2060666"/>
    <lineage>
        <taxon>Bacteria</taxon>
        <taxon>Bacillati</taxon>
        <taxon>Bacillota</taxon>
        <taxon>Bacilli</taxon>
        <taxon>Bacillales</taxon>
        <taxon>Paenibacillaceae</taxon>
        <taxon>Saccharibacillus</taxon>
    </lineage>
</organism>
<dbReference type="Gene3D" id="3.40.50.150">
    <property type="entry name" value="Vaccinia Virus protein VP39"/>
    <property type="match status" value="1"/>
</dbReference>
<dbReference type="GO" id="GO:0008168">
    <property type="term" value="F:methyltransferase activity"/>
    <property type="evidence" value="ECO:0007669"/>
    <property type="project" value="UniProtKB-KW"/>
</dbReference>